<evidence type="ECO:0000313" key="3">
    <source>
        <dbReference type="EMBL" id="TDN49183.1"/>
    </source>
</evidence>
<dbReference type="Pfam" id="PF17289">
    <property type="entry name" value="Terminase_6C"/>
    <property type="match status" value="1"/>
</dbReference>
<comment type="caution">
    <text evidence="3">The sequence shown here is derived from an EMBL/GenBank/DDBJ whole genome shotgun (WGS) entry which is preliminary data.</text>
</comment>
<dbReference type="InterPro" id="IPR027417">
    <property type="entry name" value="P-loop_NTPase"/>
</dbReference>
<dbReference type="AlphaFoldDB" id="A0A4R6DVJ9"/>
<dbReference type="InterPro" id="IPR044265">
    <property type="entry name" value="Terminase_large_su_BPP22"/>
</dbReference>
<keyword evidence="4" id="KW-1185">Reference proteome</keyword>
<name>A0A4R6DVJ9_9RHOO</name>
<dbReference type="EMBL" id="SNVV01000012">
    <property type="protein sequence ID" value="TDN49183.1"/>
    <property type="molecule type" value="Genomic_DNA"/>
</dbReference>
<dbReference type="Gene3D" id="3.30.420.280">
    <property type="match status" value="1"/>
</dbReference>
<reference evidence="3 4" key="1">
    <citation type="submission" date="2019-03" db="EMBL/GenBank/DDBJ databases">
        <title>Genomic Encyclopedia of Type Strains, Phase IV (KMG-IV): sequencing the most valuable type-strain genomes for metagenomic binning, comparative biology and taxonomic classification.</title>
        <authorList>
            <person name="Goeker M."/>
        </authorList>
    </citation>
    <scope>NUCLEOTIDE SEQUENCE [LARGE SCALE GENOMIC DNA]</scope>
    <source>
        <strain evidence="3 4">DSM 12121</strain>
    </source>
</reference>
<dbReference type="GO" id="GO:0016887">
    <property type="term" value="F:ATP hydrolysis activity"/>
    <property type="evidence" value="ECO:0007669"/>
    <property type="project" value="InterPro"/>
</dbReference>
<dbReference type="HAMAP" id="MF_04148">
    <property type="entry name" value="TERL_BPP22"/>
    <property type="match status" value="1"/>
</dbReference>
<dbReference type="RefSeq" id="WP_211168230.1">
    <property type="nucleotide sequence ID" value="NZ_SNVV01000012.1"/>
</dbReference>
<dbReference type="GO" id="GO:0004519">
    <property type="term" value="F:endonuclease activity"/>
    <property type="evidence" value="ECO:0007669"/>
    <property type="project" value="InterPro"/>
</dbReference>
<evidence type="ECO:0000313" key="4">
    <source>
        <dbReference type="Proteomes" id="UP000295129"/>
    </source>
</evidence>
<dbReference type="Proteomes" id="UP000295129">
    <property type="component" value="Unassembled WGS sequence"/>
</dbReference>
<feature type="domain" description="Terminase large subunit gp17-like C-terminal" evidence="2">
    <location>
        <begin position="308"/>
        <end position="467"/>
    </location>
</feature>
<evidence type="ECO:0000259" key="2">
    <source>
        <dbReference type="Pfam" id="PF17289"/>
    </source>
</evidence>
<dbReference type="Gene3D" id="3.40.50.300">
    <property type="entry name" value="P-loop containing nucleotide triphosphate hydrolases"/>
    <property type="match status" value="1"/>
</dbReference>
<protein>
    <submittedName>
        <fullName evidence="3">Phage terminase large subunit-like protein</fullName>
    </submittedName>
</protein>
<dbReference type="Pfam" id="PF03237">
    <property type="entry name" value="Terminase_6N"/>
    <property type="match status" value="1"/>
</dbReference>
<proteinExistence type="inferred from homology"/>
<accession>A0A4R6DVJ9</accession>
<dbReference type="InterPro" id="IPR035421">
    <property type="entry name" value="Terminase_6C"/>
</dbReference>
<keyword evidence="1" id="KW-1188">Viral release from host cell</keyword>
<sequence length="493" mass="55121">MTASQALRSAEADPLAWLEDLTPAQQDALLAEALAELNREKIVGYAPYTKQRLFHELGATKRERLLRAGNQNGKTFSCASEVSYHLTGEYPDWWNGRRWDRPVVVWASSETGESTRDNPQRALLGLPGDEGTGSVPARCLGDYGMASGVANLYDYIKVRHKSGGWSLLRFKYYAQGRRKWQGPPVDFVWFDEEPPEDIYDEGLARTIATGGCAAMTFTPLQGMSSVVLRFLGKDATPDRADINMTIEDAEHIPPEERARIIASFPAHEREARAKGIPTLGSGLIFPVVEDDIVVEPFPIPAHWKQIAGLDFGWDHPTGAARLAYDADSDVVYLIGEHRASELVPAMHAAAVKPWGAWLPWAWPHDGLQHDKGSGEPLADQYRAHGLKMLPATATWPDKVINGKTVPGGNSVEAGVQDMLERMQTGRWKVFSTCPLWLEERRLYHRKDGRIVKEHDDVLSASRYAYMMLRFAVPMPRGDWRDRVRRRRGSAQAA</sequence>
<gene>
    <name evidence="3" type="ORF">C7389_11234</name>
</gene>
<organism evidence="3 4">
    <name type="scientific">Azoarcus indigens</name>
    <dbReference type="NCBI Taxonomy" id="29545"/>
    <lineage>
        <taxon>Bacteria</taxon>
        <taxon>Pseudomonadati</taxon>
        <taxon>Pseudomonadota</taxon>
        <taxon>Betaproteobacteria</taxon>
        <taxon>Rhodocyclales</taxon>
        <taxon>Zoogloeaceae</taxon>
        <taxon>Azoarcus</taxon>
    </lineage>
</organism>
<evidence type="ECO:0000256" key="1">
    <source>
        <dbReference type="ARBA" id="ARBA00022612"/>
    </source>
</evidence>